<keyword evidence="8" id="KW-1185">Reference proteome</keyword>
<dbReference type="Gene3D" id="1.10.579.10">
    <property type="entry name" value="DNA Cyclobutane Dipyrimidine Photolyase, subunit A, domain 3"/>
    <property type="match status" value="1"/>
</dbReference>
<evidence type="ECO:0000313" key="7">
    <source>
        <dbReference type="EMBL" id="KAK7263814.1"/>
    </source>
</evidence>
<dbReference type="GO" id="GO:0032922">
    <property type="term" value="P:circadian regulation of gene expression"/>
    <property type="evidence" value="ECO:0007669"/>
    <property type="project" value="TreeGrafter"/>
</dbReference>
<evidence type="ECO:0000256" key="2">
    <source>
        <dbReference type="ARBA" id="ARBA00005862"/>
    </source>
</evidence>
<dbReference type="GO" id="GO:0043153">
    <property type="term" value="P:entrainment of circadian clock by photoperiod"/>
    <property type="evidence" value="ECO:0007669"/>
    <property type="project" value="TreeGrafter"/>
</dbReference>
<dbReference type="PANTHER" id="PTHR11455:SF18">
    <property type="entry name" value="SI:CH1073-390K14.1"/>
    <property type="match status" value="1"/>
</dbReference>
<reference evidence="7 8" key="1">
    <citation type="submission" date="2024-01" db="EMBL/GenBank/DDBJ databases">
        <title>The genomes of 5 underutilized Papilionoideae crops provide insights into root nodulation and disease resistance.</title>
        <authorList>
            <person name="Yuan L."/>
        </authorList>
    </citation>
    <scope>NUCLEOTIDE SEQUENCE [LARGE SCALE GENOMIC DNA]</scope>
    <source>
        <strain evidence="7">LY-2023</strain>
        <tissue evidence="7">Leaf</tissue>
    </source>
</reference>
<organism evidence="7 8">
    <name type="scientific">Clitoria ternatea</name>
    <name type="common">Butterfly pea</name>
    <dbReference type="NCBI Taxonomy" id="43366"/>
    <lineage>
        <taxon>Eukaryota</taxon>
        <taxon>Viridiplantae</taxon>
        <taxon>Streptophyta</taxon>
        <taxon>Embryophyta</taxon>
        <taxon>Tracheophyta</taxon>
        <taxon>Spermatophyta</taxon>
        <taxon>Magnoliopsida</taxon>
        <taxon>eudicotyledons</taxon>
        <taxon>Gunneridae</taxon>
        <taxon>Pentapetalae</taxon>
        <taxon>rosids</taxon>
        <taxon>fabids</taxon>
        <taxon>Fabales</taxon>
        <taxon>Fabaceae</taxon>
        <taxon>Papilionoideae</taxon>
        <taxon>50 kb inversion clade</taxon>
        <taxon>NPAAA clade</taxon>
        <taxon>indigoferoid/millettioid clade</taxon>
        <taxon>Phaseoleae</taxon>
        <taxon>Clitoria</taxon>
    </lineage>
</organism>
<feature type="domain" description="Cryptochrome/DNA photolyase FAD-binding" evidence="6">
    <location>
        <begin position="5"/>
        <end position="54"/>
    </location>
</feature>
<dbReference type="Proteomes" id="UP001359559">
    <property type="component" value="Unassembled WGS sequence"/>
</dbReference>
<keyword evidence="4" id="KW-0274">FAD</keyword>
<sequence length="119" mass="13541">MLQIQGAKFDPEGEYVRQWLPELARMPTEWIHHPWDAPLCVLRAAGVDSKNDMPIQKRPKCVAKEGQNQDNNSQNHKKDTGVSSIDQDICSTADSSSCKKVHQYQHLFIFCSTTVLLIF</sequence>
<keyword evidence="3" id="KW-0285">Flavoprotein</keyword>
<evidence type="ECO:0000259" key="6">
    <source>
        <dbReference type="Pfam" id="PF03441"/>
    </source>
</evidence>
<dbReference type="AlphaFoldDB" id="A0AAN9I3J5"/>
<dbReference type="GO" id="GO:0003904">
    <property type="term" value="F:deoxyribodipyrimidine photo-lyase activity"/>
    <property type="evidence" value="ECO:0007669"/>
    <property type="project" value="TreeGrafter"/>
</dbReference>
<name>A0AAN9I3J5_CLITE</name>
<feature type="region of interest" description="Disordered" evidence="5">
    <location>
        <begin position="51"/>
        <end position="84"/>
    </location>
</feature>
<evidence type="ECO:0000256" key="3">
    <source>
        <dbReference type="ARBA" id="ARBA00022630"/>
    </source>
</evidence>
<dbReference type="Pfam" id="PF03441">
    <property type="entry name" value="FAD_binding_7"/>
    <property type="match status" value="1"/>
</dbReference>
<dbReference type="SUPFAM" id="SSF48173">
    <property type="entry name" value="Cryptochrome/photolyase FAD-binding domain"/>
    <property type="match status" value="1"/>
</dbReference>
<gene>
    <name evidence="7" type="ORF">RJT34_31411</name>
</gene>
<dbReference type="GO" id="GO:0005634">
    <property type="term" value="C:nucleus"/>
    <property type="evidence" value="ECO:0007669"/>
    <property type="project" value="TreeGrafter"/>
</dbReference>
<dbReference type="InterPro" id="IPR002081">
    <property type="entry name" value="Cryptochrome/DNA_photolyase_1"/>
</dbReference>
<accession>A0AAN9I3J5</accession>
<comment type="cofactor">
    <cofactor evidence="1">
        <name>FAD</name>
        <dbReference type="ChEBI" id="CHEBI:57692"/>
    </cofactor>
</comment>
<comment type="similarity">
    <text evidence="2">Belongs to the DNA photolyase class-1 family.</text>
</comment>
<dbReference type="GO" id="GO:0005737">
    <property type="term" value="C:cytoplasm"/>
    <property type="evidence" value="ECO:0007669"/>
    <property type="project" value="TreeGrafter"/>
</dbReference>
<evidence type="ECO:0000313" key="8">
    <source>
        <dbReference type="Proteomes" id="UP001359559"/>
    </source>
</evidence>
<dbReference type="InterPro" id="IPR036134">
    <property type="entry name" value="Crypto/Photolyase_FAD-like_sf"/>
</dbReference>
<dbReference type="EMBL" id="JAYKXN010000008">
    <property type="protein sequence ID" value="KAK7263814.1"/>
    <property type="molecule type" value="Genomic_DNA"/>
</dbReference>
<proteinExistence type="inferred from homology"/>
<protein>
    <recommendedName>
        <fullName evidence="6">Cryptochrome/DNA photolyase FAD-binding domain-containing protein</fullName>
    </recommendedName>
</protein>
<dbReference type="PANTHER" id="PTHR11455">
    <property type="entry name" value="CRYPTOCHROME"/>
    <property type="match status" value="1"/>
</dbReference>
<evidence type="ECO:0000256" key="5">
    <source>
        <dbReference type="SAM" id="MobiDB-lite"/>
    </source>
</evidence>
<dbReference type="GO" id="GO:0071949">
    <property type="term" value="F:FAD binding"/>
    <property type="evidence" value="ECO:0007669"/>
    <property type="project" value="TreeGrafter"/>
</dbReference>
<dbReference type="GO" id="GO:0003677">
    <property type="term" value="F:DNA binding"/>
    <property type="evidence" value="ECO:0007669"/>
    <property type="project" value="TreeGrafter"/>
</dbReference>
<evidence type="ECO:0000256" key="4">
    <source>
        <dbReference type="ARBA" id="ARBA00022827"/>
    </source>
</evidence>
<dbReference type="InterPro" id="IPR005101">
    <property type="entry name" value="Cryptochr/Photolyase_FAD-bd"/>
</dbReference>
<evidence type="ECO:0000256" key="1">
    <source>
        <dbReference type="ARBA" id="ARBA00001974"/>
    </source>
</evidence>
<comment type="caution">
    <text evidence="7">The sequence shown here is derived from an EMBL/GenBank/DDBJ whole genome shotgun (WGS) entry which is preliminary data.</text>
</comment>